<accession>A0A9P8LKC4</accession>
<keyword evidence="2" id="KW-1185">Reference proteome</keyword>
<organism evidence="1 2">
    <name type="scientific">Spironucleus salmonicida</name>
    <dbReference type="NCBI Taxonomy" id="348837"/>
    <lineage>
        <taxon>Eukaryota</taxon>
        <taxon>Metamonada</taxon>
        <taxon>Diplomonadida</taxon>
        <taxon>Hexamitidae</taxon>
        <taxon>Hexamitinae</taxon>
        <taxon>Spironucleus</taxon>
    </lineage>
</organism>
<evidence type="ECO:0000313" key="2">
    <source>
        <dbReference type="Proteomes" id="UP000018208"/>
    </source>
</evidence>
<reference evidence="1 2" key="1">
    <citation type="journal article" date="2014" name="PLoS Genet.">
        <title>The Genome of Spironucleus salmonicida Highlights a Fish Pathogen Adapted to Fluctuating Environments.</title>
        <authorList>
            <person name="Xu F."/>
            <person name="Jerlstrom-Hultqvist J."/>
            <person name="Einarsson E."/>
            <person name="Astvaldsson A."/>
            <person name="Svard S.G."/>
            <person name="Andersson J.O."/>
        </authorList>
    </citation>
    <scope>NUCLEOTIDE SEQUENCE [LARGE SCALE GENOMIC DNA]</scope>
    <source>
        <strain evidence="1 2">ATCC 50377</strain>
    </source>
</reference>
<comment type="caution">
    <text evidence="1">The sequence shown here is derived from an EMBL/GenBank/DDBJ whole genome shotgun (WGS) entry which is preliminary data.</text>
</comment>
<dbReference type="RefSeq" id="XP_067760491.1">
    <property type="nucleotide sequence ID" value="XM_067912434.1"/>
</dbReference>
<dbReference type="AlphaFoldDB" id="A0A9P8LKC4"/>
<dbReference type="Proteomes" id="UP000018208">
    <property type="component" value="Unassembled WGS sequence"/>
</dbReference>
<gene>
    <name evidence="1" type="ORF">SS50377_28676</name>
</gene>
<protein>
    <submittedName>
        <fullName evidence="1">Uncharacterized protein</fullName>
    </submittedName>
</protein>
<evidence type="ECO:0000313" key="1">
    <source>
        <dbReference type="EMBL" id="KAH0569718.1"/>
    </source>
</evidence>
<sequence>MQARYRQFVRKDIPGRAAVLVEGARCREVMAPPKSNHTKPCRAVGTSKQKVNRIAPLYWAMGHASRTPVSLPRAGRMDPNWQDSIAFFNLVLLFDIVDRLSHVSNTRHGLTIQARQLQLFSVLIHQHYL</sequence>
<name>A0A9P8LKC4_9EUKA</name>
<dbReference type="EMBL" id="AUWU02000009">
    <property type="protein sequence ID" value="KAH0569718.1"/>
    <property type="molecule type" value="Genomic_DNA"/>
</dbReference>
<dbReference type="GeneID" id="94302699"/>
<dbReference type="KEGG" id="ssao:94302699"/>
<proteinExistence type="predicted"/>